<dbReference type="RefSeq" id="WP_377140608.1">
    <property type="nucleotide sequence ID" value="NZ_JBHTIA010000003.1"/>
</dbReference>
<dbReference type="InterPro" id="IPR029058">
    <property type="entry name" value="AB_hydrolase_fold"/>
</dbReference>
<dbReference type="PROSITE" id="PS00122">
    <property type="entry name" value="CARBOXYLESTERASE_B_1"/>
    <property type="match status" value="1"/>
</dbReference>
<name>A0ABW2ZEY1_9SPHI</name>
<dbReference type="InterPro" id="IPR019826">
    <property type="entry name" value="Carboxylesterase_B_AS"/>
</dbReference>
<evidence type="ECO:0000256" key="3">
    <source>
        <dbReference type="RuleBase" id="RU361235"/>
    </source>
</evidence>
<dbReference type="Proteomes" id="UP001597073">
    <property type="component" value="Unassembled WGS sequence"/>
</dbReference>
<dbReference type="PANTHER" id="PTHR43918:SF4">
    <property type="entry name" value="CARBOXYLIC ESTER HYDROLASE"/>
    <property type="match status" value="1"/>
</dbReference>
<comment type="caution">
    <text evidence="5">The sequence shown here is derived from an EMBL/GenBank/DDBJ whole genome shotgun (WGS) entry which is preliminary data.</text>
</comment>
<protein>
    <recommendedName>
        <fullName evidence="3">Carboxylic ester hydrolase</fullName>
        <ecNumber evidence="3">3.1.1.-</ecNumber>
    </recommendedName>
</protein>
<dbReference type="PROSITE" id="PS00941">
    <property type="entry name" value="CARBOXYLESTERASE_B_2"/>
    <property type="match status" value="1"/>
</dbReference>
<keyword evidence="6" id="KW-1185">Reference proteome</keyword>
<evidence type="ECO:0000256" key="2">
    <source>
        <dbReference type="ARBA" id="ARBA00022801"/>
    </source>
</evidence>
<proteinExistence type="inferred from homology"/>
<keyword evidence="2 3" id="KW-0378">Hydrolase</keyword>
<dbReference type="SUPFAM" id="SSF53474">
    <property type="entry name" value="alpha/beta-Hydrolases"/>
    <property type="match status" value="1"/>
</dbReference>
<gene>
    <name evidence="5" type="ORF">ACFQZI_07615</name>
</gene>
<accession>A0ABW2ZEY1</accession>
<reference evidence="6" key="1">
    <citation type="journal article" date="2019" name="Int. J. Syst. Evol. Microbiol.">
        <title>The Global Catalogue of Microorganisms (GCM) 10K type strain sequencing project: providing services to taxonomists for standard genome sequencing and annotation.</title>
        <authorList>
            <consortium name="The Broad Institute Genomics Platform"/>
            <consortium name="The Broad Institute Genome Sequencing Center for Infectious Disease"/>
            <person name="Wu L."/>
            <person name="Ma J."/>
        </authorList>
    </citation>
    <scope>NUCLEOTIDE SEQUENCE [LARGE SCALE GENOMIC DNA]</scope>
    <source>
        <strain evidence="6">CCUG 60742</strain>
    </source>
</reference>
<dbReference type="PANTHER" id="PTHR43918">
    <property type="entry name" value="ACETYLCHOLINESTERASE"/>
    <property type="match status" value="1"/>
</dbReference>
<dbReference type="Gene3D" id="3.40.50.1820">
    <property type="entry name" value="alpha/beta hydrolase"/>
    <property type="match status" value="1"/>
</dbReference>
<dbReference type="EMBL" id="JBHTIA010000003">
    <property type="protein sequence ID" value="MFD0764718.1"/>
    <property type="molecule type" value="Genomic_DNA"/>
</dbReference>
<sequence length="543" mass="59138">MKKITFFLLMQVAGMSLFAQKGVQVKIENGIVESVTETSGVNSFKGIPFAQPPIGELRWKEPQPVNSWTGVRKCDAFGYNAMQKKPFGDMGFRSPGMSEDCLYLNVWVPAGKPKGKLPVLVYFYGGGFVAGDGSEPRYDGESMAKRGIITLTVNYRLGVFGFLAHPELTKESAHHSSGNYGLLDQNAALRWVQKNIAAFGGDPKRVTIAGESAGSMSVSAQMASPLSKGLIAGAIGESGAMFKPLAPTALDVAESNGVKFGEKAEATTLAALRTIPADQLLELASKPGNPQIGFTTDGYFFTEQPSATFMSGQQAKVTLLVGWNSAEIPYQAFMYGNAPTPENYLKQLNMFYKDKANEVLKLYPGATEEEVIKSATELASDRFIVYATWKWADVHAKTSGKPVYRYVFSKAKPPVTAAMANLTPGLAGGVNKTTDAEKARPKGPQPYNGAPHAFEIEYAMGNLATNKMYAWTADDYKVSDTMESYFANFIKTGNPNGARLPKWDANVKDGVVSYNDLDVKTVLKKESPQLKGRYDFLDKQYQE</sequence>
<comment type="similarity">
    <text evidence="1 3">Belongs to the type-B carboxylesterase/lipase family.</text>
</comment>
<dbReference type="EC" id="3.1.1.-" evidence="3"/>
<evidence type="ECO:0000313" key="5">
    <source>
        <dbReference type="EMBL" id="MFD0764718.1"/>
    </source>
</evidence>
<dbReference type="Pfam" id="PF00135">
    <property type="entry name" value="COesterase"/>
    <property type="match status" value="1"/>
</dbReference>
<evidence type="ECO:0000256" key="1">
    <source>
        <dbReference type="ARBA" id="ARBA00005964"/>
    </source>
</evidence>
<evidence type="ECO:0000313" key="6">
    <source>
        <dbReference type="Proteomes" id="UP001597073"/>
    </source>
</evidence>
<evidence type="ECO:0000259" key="4">
    <source>
        <dbReference type="Pfam" id="PF00135"/>
    </source>
</evidence>
<dbReference type="InterPro" id="IPR002018">
    <property type="entry name" value="CarbesteraseB"/>
</dbReference>
<feature type="domain" description="Carboxylesterase type B" evidence="4">
    <location>
        <begin position="30"/>
        <end position="521"/>
    </location>
</feature>
<dbReference type="InterPro" id="IPR019819">
    <property type="entry name" value="Carboxylesterase_B_CS"/>
</dbReference>
<dbReference type="InterPro" id="IPR050654">
    <property type="entry name" value="AChE-related_enzymes"/>
</dbReference>
<organism evidence="5 6">
    <name type="scientific">Mucilaginibacter lutimaris</name>
    <dbReference type="NCBI Taxonomy" id="931629"/>
    <lineage>
        <taxon>Bacteria</taxon>
        <taxon>Pseudomonadati</taxon>
        <taxon>Bacteroidota</taxon>
        <taxon>Sphingobacteriia</taxon>
        <taxon>Sphingobacteriales</taxon>
        <taxon>Sphingobacteriaceae</taxon>
        <taxon>Mucilaginibacter</taxon>
    </lineage>
</organism>